<dbReference type="RefSeq" id="WP_150446870.1">
    <property type="nucleotide sequence ID" value="NZ_VYQE01000008.1"/>
</dbReference>
<organism evidence="1 2">
    <name type="scientific">Histidinibacterium aquaticum</name>
    <dbReference type="NCBI Taxonomy" id="2613962"/>
    <lineage>
        <taxon>Bacteria</taxon>
        <taxon>Pseudomonadati</taxon>
        <taxon>Pseudomonadota</taxon>
        <taxon>Alphaproteobacteria</taxon>
        <taxon>Rhodobacterales</taxon>
        <taxon>Paracoccaceae</taxon>
        <taxon>Histidinibacterium</taxon>
    </lineage>
</organism>
<evidence type="ECO:0008006" key="3">
    <source>
        <dbReference type="Google" id="ProtNLM"/>
    </source>
</evidence>
<keyword evidence="2" id="KW-1185">Reference proteome</keyword>
<gene>
    <name evidence="1" type="ORF">F3S47_18850</name>
</gene>
<proteinExistence type="predicted"/>
<dbReference type="InterPro" id="IPR027417">
    <property type="entry name" value="P-loop_NTPase"/>
</dbReference>
<dbReference type="EMBL" id="VYQE01000008">
    <property type="protein sequence ID" value="KAA9005089.1"/>
    <property type="molecule type" value="Genomic_DNA"/>
</dbReference>
<accession>A0A5J5GAD1</accession>
<sequence>MKAIVHIGTPKTGTTTLQHALVANREALERQGVLHRVHGPRPNQSELLIIAQTRIGRPVSDGILQRIFGFSSMDGQSRVAEEMTRRIDADIETTDCPRCLFSCEMLGWPYRRRRSIQAYHDFFSERFDEVEYIIYLRPQDSWMLSSYSQNLKNGGTDTMAEHLARFEPPDYDAFVRRLESVVGPERLQVRLFDRARFEGGDFLTDFSHAADLEGLTVSEEERRNEKLTAVEAARMRRVNEIAARLGHGWPGFLLRIGLNRSAALLERGGAPALAFSEEDKARIREVAAPSNEALRRYRFPELDTLFPSMA</sequence>
<comment type="caution">
    <text evidence="1">The sequence shown here is derived from an EMBL/GenBank/DDBJ whole genome shotgun (WGS) entry which is preliminary data.</text>
</comment>
<reference evidence="1 2" key="1">
    <citation type="submission" date="2019-09" db="EMBL/GenBank/DDBJ databases">
        <authorList>
            <person name="Park J.-S."/>
            <person name="Choi H.-J."/>
        </authorList>
    </citation>
    <scope>NUCLEOTIDE SEQUENCE [LARGE SCALE GENOMIC DNA]</scope>
    <source>
        <strain evidence="1 2">176SS1-4</strain>
    </source>
</reference>
<evidence type="ECO:0000313" key="2">
    <source>
        <dbReference type="Proteomes" id="UP000326554"/>
    </source>
</evidence>
<protein>
    <recommendedName>
        <fullName evidence="3">Sulfotransferase family protein</fullName>
    </recommendedName>
</protein>
<dbReference type="Proteomes" id="UP000326554">
    <property type="component" value="Unassembled WGS sequence"/>
</dbReference>
<dbReference type="AlphaFoldDB" id="A0A5J5GAD1"/>
<name>A0A5J5GAD1_9RHOB</name>
<dbReference type="SUPFAM" id="SSF52540">
    <property type="entry name" value="P-loop containing nucleoside triphosphate hydrolases"/>
    <property type="match status" value="1"/>
</dbReference>
<dbReference type="Gene3D" id="3.40.50.300">
    <property type="entry name" value="P-loop containing nucleotide triphosphate hydrolases"/>
    <property type="match status" value="1"/>
</dbReference>
<evidence type="ECO:0000313" key="1">
    <source>
        <dbReference type="EMBL" id="KAA9005089.1"/>
    </source>
</evidence>